<dbReference type="GeneID" id="40725930"/>
<dbReference type="Proteomes" id="UP000306050">
    <property type="component" value="Chromosome SGRAM_19"/>
</dbReference>
<comment type="subcellular location">
    <subcellularLocation>
        <location evidence="5">Nucleus</location>
        <location evidence="5">Nucleolus</location>
    </subcellularLocation>
    <subcellularLocation>
        <location evidence="5">Nucleus</location>
        <location evidence="5">Nucleoplasm</location>
    </subcellularLocation>
</comment>
<dbReference type="KEGG" id="sgra:EX895_003035"/>
<name>A0A4V6ETT7_9BASI</name>
<evidence type="ECO:0000256" key="3">
    <source>
        <dbReference type="ARBA" id="ARBA00022517"/>
    </source>
</evidence>
<sequence>MAPTRTKASAIGQPAQPNQSSRKGKKAWRKNVDLTTTETFLEEQSDPLRQTASDVLFVDDRSGQETLTAKQARTKRPLKSLEILQNSYGHAALEPARRQSSSKAGGVDKKLEQRLRKMVGRQKVSTKGDASAIVDHSAEVVNKNLGEVYDVWNSSSSDAKGKSKAAATSSTDNDWIPATVAKPLVNLPKTLRRADHDVASSLPAIDLPHPGSSYNPDLESHEALINEAYEIEKRLEENEQMDKTEREQWQAKLAIVAREAELRLQKDDDLRRYRGMDVDVPGLASHDEQDDAAEDEEEKEEEEEGDEEDEEEGGSAGPKRKTRAQRARAKRARLQQAEAARRKQARIDAAAILQLPALKRRTARLALARQQASALRREQKQSLLAKQGLSGIKVGKHTVPQQSIDVQTGDELSESLRTLRPEGNLFRDRYVKLQTRGKVEPRVRQERTRRVKKTKAYETHDYKKFQ</sequence>
<feature type="region of interest" description="Disordered" evidence="6">
    <location>
        <begin position="1"/>
        <end position="30"/>
    </location>
</feature>
<dbReference type="PANTHER" id="PTHR14211:SF7">
    <property type="entry name" value="RIBOSOME BIOGENESIS PROTEIN NOP53"/>
    <property type="match status" value="1"/>
</dbReference>
<dbReference type="EMBL" id="SRRM01000011">
    <property type="protein sequence ID" value="TKY87939.1"/>
    <property type="molecule type" value="Genomic_DNA"/>
</dbReference>
<keyword evidence="3 5" id="KW-0690">Ribosome biogenesis</keyword>
<dbReference type="PANTHER" id="PTHR14211">
    <property type="entry name" value="GLIOMA SUPPRESSOR CANDIDATE REGION GENE 2"/>
    <property type="match status" value="1"/>
</dbReference>
<evidence type="ECO:0000256" key="2">
    <source>
        <dbReference type="ARBA" id="ARBA00018339"/>
    </source>
</evidence>
<dbReference type="AlphaFoldDB" id="A0A4V6ETT7"/>
<feature type="region of interest" description="Disordered" evidence="6">
    <location>
        <begin position="279"/>
        <end position="340"/>
    </location>
</feature>
<gene>
    <name evidence="7" type="ORF">EX895_003035</name>
</gene>
<comment type="similarity">
    <text evidence="1 5">Belongs to the NOP53 family.</text>
</comment>
<dbReference type="OrthoDB" id="5072at2759"/>
<dbReference type="Pfam" id="PF07767">
    <property type="entry name" value="Nop53"/>
    <property type="match status" value="1"/>
</dbReference>
<proteinExistence type="inferred from homology"/>
<keyword evidence="8" id="KW-1185">Reference proteome</keyword>
<dbReference type="GO" id="GO:0005654">
    <property type="term" value="C:nucleoplasm"/>
    <property type="evidence" value="ECO:0007669"/>
    <property type="project" value="UniProtKB-SubCell"/>
</dbReference>
<feature type="compositionally biased region" description="Basic and acidic residues" evidence="6">
    <location>
        <begin position="455"/>
        <end position="466"/>
    </location>
</feature>
<feature type="compositionally biased region" description="Acidic residues" evidence="6">
    <location>
        <begin position="288"/>
        <end position="313"/>
    </location>
</feature>
<dbReference type="PIRSF" id="PIRSF017302">
    <property type="entry name" value="Gltscr2"/>
    <property type="match status" value="1"/>
</dbReference>
<dbReference type="RefSeq" id="XP_029739924.1">
    <property type="nucleotide sequence ID" value="XM_029883633.1"/>
</dbReference>
<feature type="compositionally biased region" description="Basic and acidic residues" evidence="6">
    <location>
        <begin position="438"/>
        <end position="448"/>
    </location>
</feature>
<accession>A0A4V6ETT7</accession>
<keyword evidence="4 5" id="KW-0539">Nucleus</keyword>
<dbReference type="GO" id="GO:0000027">
    <property type="term" value="P:ribosomal large subunit assembly"/>
    <property type="evidence" value="ECO:0007669"/>
    <property type="project" value="UniProtKB-UniRule"/>
</dbReference>
<feature type="region of interest" description="Disordered" evidence="6">
    <location>
        <begin position="438"/>
        <end position="466"/>
    </location>
</feature>
<dbReference type="GO" id="GO:0006364">
    <property type="term" value="P:rRNA processing"/>
    <property type="evidence" value="ECO:0007669"/>
    <property type="project" value="TreeGrafter"/>
</dbReference>
<dbReference type="InterPro" id="IPR011687">
    <property type="entry name" value="Nop53/GLTSCR2"/>
</dbReference>
<evidence type="ECO:0000313" key="7">
    <source>
        <dbReference type="EMBL" id="TKY87939.1"/>
    </source>
</evidence>
<comment type="function">
    <text evidence="5">May play a role in ribosome biogenesis.</text>
</comment>
<feature type="compositionally biased region" description="Basic residues" evidence="6">
    <location>
        <begin position="318"/>
        <end position="333"/>
    </location>
</feature>
<protein>
    <recommendedName>
        <fullName evidence="2 5">Ribosome biogenesis protein NOP53</fullName>
    </recommendedName>
</protein>
<dbReference type="GO" id="GO:0008097">
    <property type="term" value="F:5S rRNA binding"/>
    <property type="evidence" value="ECO:0007669"/>
    <property type="project" value="TreeGrafter"/>
</dbReference>
<evidence type="ECO:0000256" key="4">
    <source>
        <dbReference type="ARBA" id="ARBA00023242"/>
    </source>
</evidence>
<evidence type="ECO:0000313" key="8">
    <source>
        <dbReference type="Proteomes" id="UP000306050"/>
    </source>
</evidence>
<organism evidence="7 8">
    <name type="scientific">Sporisorium graminicola</name>
    <dbReference type="NCBI Taxonomy" id="280036"/>
    <lineage>
        <taxon>Eukaryota</taxon>
        <taxon>Fungi</taxon>
        <taxon>Dikarya</taxon>
        <taxon>Basidiomycota</taxon>
        <taxon>Ustilaginomycotina</taxon>
        <taxon>Ustilaginomycetes</taxon>
        <taxon>Ustilaginales</taxon>
        <taxon>Ustilaginaceae</taxon>
        <taxon>Sporisorium</taxon>
    </lineage>
</organism>
<evidence type="ECO:0000256" key="5">
    <source>
        <dbReference type="PIRNR" id="PIRNR017302"/>
    </source>
</evidence>
<dbReference type="GO" id="GO:0005730">
    <property type="term" value="C:nucleolus"/>
    <property type="evidence" value="ECO:0007669"/>
    <property type="project" value="UniProtKB-SubCell"/>
</dbReference>
<comment type="caution">
    <text evidence="7">The sequence shown here is derived from an EMBL/GenBank/DDBJ whole genome shotgun (WGS) entry which is preliminary data.</text>
</comment>
<evidence type="ECO:0000256" key="1">
    <source>
        <dbReference type="ARBA" id="ARBA00008838"/>
    </source>
</evidence>
<reference evidence="7 8" key="1">
    <citation type="submission" date="2019-05" db="EMBL/GenBank/DDBJ databases">
        <title>Sporisorium graminicola CBS 10092 draft sequencing and annotation.</title>
        <authorList>
            <person name="Solano-Gonzalez S."/>
            <person name="Caddick M.X."/>
            <person name="Darby A."/>
        </authorList>
    </citation>
    <scope>NUCLEOTIDE SEQUENCE [LARGE SCALE GENOMIC DNA]</scope>
    <source>
        <strain evidence="7 8">CBS 10092</strain>
    </source>
</reference>
<evidence type="ECO:0000256" key="6">
    <source>
        <dbReference type="SAM" id="MobiDB-lite"/>
    </source>
</evidence>